<comment type="caution">
    <text evidence="1">The sequence shown here is derived from an EMBL/GenBank/DDBJ whole genome shotgun (WGS) entry which is preliminary data.</text>
</comment>
<dbReference type="AlphaFoldDB" id="X1VLR9"/>
<proteinExistence type="predicted"/>
<accession>X1VLR9</accession>
<reference evidence="1" key="1">
    <citation type="journal article" date="2014" name="Front. Microbiol.">
        <title>High frequency of phylogenetically diverse reductive dehalogenase-homologous genes in deep subseafloor sedimentary metagenomes.</title>
        <authorList>
            <person name="Kawai M."/>
            <person name="Futagami T."/>
            <person name="Toyoda A."/>
            <person name="Takaki Y."/>
            <person name="Nishi S."/>
            <person name="Hori S."/>
            <person name="Arai W."/>
            <person name="Tsubouchi T."/>
            <person name="Morono Y."/>
            <person name="Uchiyama I."/>
            <person name="Ito T."/>
            <person name="Fujiyama A."/>
            <person name="Inagaki F."/>
            <person name="Takami H."/>
        </authorList>
    </citation>
    <scope>NUCLEOTIDE SEQUENCE</scope>
    <source>
        <strain evidence="1">Expedition CK06-06</strain>
    </source>
</reference>
<evidence type="ECO:0000313" key="1">
    <source>
        <dbReference type="EMBL" id="GAJ20357.1"/>
    </source>
</evidence>
<protein>
    <submittedName>
        <fullName evidence="1">Uncharacterized protein</fullName>
    </submittedName>
</protein>
<dbReference type="EMBL" id="BARW01036759">
    <property type="protein sequence ID" value="GAJ20357.1"/>
    <property type="molecule type" value="Genomic_DNA"/>
</dbReference>
<gene>
    <name evidence="1" type="ORF">S12H4_56965</name>
</gene>
<feature type="non-terminal residue" evidence="1">
    <location>
        <position position="45"/>
    </location>
</feature>
<name>X1VLR9_9ZZZZ</name>
<organism evidence="1">
    <name type="scientific">marine sediment metagenome</name>
    <dbReference type="NCBI Taxonomy" id="412755"/>
    <lineage>
        <taxon>unclassified sequences</taxon>
        <taxon>metagenomes</taxon>
        <taxon>ecological metagenomes</taxon>
    </lineage>
</organism>
<sequence>MGLAGDDLLKFLIMGQEKELDFYKARDIEREEYFRRVTAMQDAIE</sequence>